<protein>
    <submittedName>
        <fullName evidence="3">DgyrCDS11284</fullName>
    </submittedName>
</protein>
<proteinExistence type="predicted"/>
<dbReference type="SUPFAM" id="SSF53474">
    <property type="entry name" value="alpha/beta-Hydrolases"/>
    <property type="match status" value="1"/>
</dbReference>
<reference evidence="3 4" key="1">
    <citation type="submission" date="2020-08" db="EMBL/GenBank/DDBJ databases">
        <authorList>
            <person name="Hejnol A."/>
        </authorList>
    </citation>
    <scope>NUCLEOTIDE SEQUENCE [LARGE SCALE GENOMIC DNA]</scope>
</reference>
<dbReference type="OrthoDB" id="449091at2759"/>
<dbReference type="Pfam" id="PF00561">
    <property type="entry name" value="Abhydrolase_1"/>
    <property type="match status" value="1"/>
</dbReference>
<evidence type="ECO:0000259" key="2">
    <source>
        <dbReference type="Pfam" id="PF00561"/>
    </source>
</evidence>
<dbReference type="InterPro" id="IPR029058">
    <property type="entry name" value="AB_hydrolase_fold"/>
</dbReference>
<dbReference type="Gene3D" id="3.40.50.1820">
    <property type="entry name" value="alpha/beta hydrolase"/>
    <property type="match status" value="1"/>
</dbReference>
<dbReference type="EMBL" id="CAJFCJ010000019">
    <property type="protein sequence ID" value="CAD5122884.1"/>
    <property type="molecule type" value="Genomic_DNA"/>
</dbReference>
<keyword evidence="4" id="KW-1185">Reference proteome</keyword>
<comment type="caution">
    <text evidence="3">The sequence shown here is derived from an EMBL/GenBank/DDBJ whole genome shotgun (WGS) entry which is preliminary data.</text>
</comment>
<dbReference type="InterPro" id="IPR000073">
    <property type="entry name" value="AB_hydrolase_1"/>
</dbReference>
<gene>
    <name evidence="3" type="ORF">DGYR_LOCUS10628</name>
</gene>
<organism evidence="3 4">
    <name type="scientific">Dimorphilus gyrociliatus</name>
    <dbReference type="NCBI Taxonomy" id="2664684"/>
    <lineage>
        <taxon>Eukaryota</taxon>
        <taxon>Metazoa</taxon>
        <taxon>Spiralia</taxon>
        <taxon>Lophotrochozoa</taxon>
        <taxon>Annelida</taxon>
        <taxon>Polychaeta</taxon>
        <taxon>Polychaeta incertae sedis</taxon>
        <taxon>Dinophilidae</taxon>
        <taxon>Dimorphilus</taxon>
    </lineage>
</organism>
<sequence length="957" mass="108531">MSVRSLNRKFLLIYTIICFTIVFSVSGKLSKQLQNSVDKYKEELPECSIKEYDNQIIDKWLSFNKIKAALSCLIKRLEEFPREGVSWVKLCEGFRRLDEDVNVIDSCFKHASKYEKVNLQGWHFLGPFVIGKTEIDGDSIFSFGNITEILRSRYTKKEFFSELVMKGTVSWKHIGQSKEGYIQIIPSVLWNDLVNTLGSMGVTEWQGMLVGHILVASDKKIVQMRCTGVHTVYINNIPVANDLYHRQQYWFNVPVKRGINHILLRVRSKVRFDTQCIVRILNEASLIAYPPHFLPDLLDGHILNGYIPLPVIYPSQEKSISIGKIKLKIIKQSYGRPLTISIRNQFSIVGGQITTLQLIVKTKDGNRVAEDCSKGNLKLTIKIADQTLNLELLCRNLDQSFVFTFVDHDDSIQQAAAIVPLNNCGLCSIVLTLHGTTVPPRNHADSYKRGDGKGDFIFGIENSFILAPSRHGAHNWEGPGSLTALTSLSEFEKLIKTLDFIHDKASSEHVIYAGHSMGGHGAWHLATHYPDKALGVIALAGWISKESYGDSNLFFVHDQSLDFTDPITKYFLEASIAENNVNRLVSNLHDIPIMVRVGSSDRTVHPFFSRKMLRLLKQHLLNVTYSEIKGKEHWWWDTWETNDGGATNDEELRKFTIAAASLDDIKCDSNKCNNEMPHSLYRKQTQTKFQIVVINPAGSGPVNGLHVLRQIIPMRETIIKVEKHETFTNISTKNAEKLRFSDEYFHHILYLDGNEVFTETLDTIKIKDFCFIDGKWERCLNDADKRNLNTLGPARRVAEHKFAIVLGTLSDSETLSLFQHMGVYLANQFFLTSDSYVPIIKDTDVNNYEGIIKLGSCQWSDAGVLSLAPISNKHGLNNRLALLLYATNMERLLDILSLASPTIPPMARSPFSNLIPDFIITNRDFRSTGHGSYDCTGFWDNDWRFRSHLVSCSHCTT</sequence>
<dbReference type="PANTHER" id="PTHR43037:SF4">
    <property type="entry name" value="PEPTIDASE S9 PROLYL OLIGOPEPTIDASE CATALYTIC DOMAIN-CONTAINING PROTEIN"/>
    <property type="match status" value="1"/>
</dbReference>
<dbReference type="AlphaFoldDB" id="A0A7I8W7N5"/>
<keyword evidence="1" id="KW-0732">Signal</keyword>
<dbReference type="InterPro" id="IPR050955">
    <property type="entry name" value="Plant_Biomass_Hydrol_Est"/>
</dbReference>
<name>A0A7I8W7N5_9ANNE</name>
<dbReference type="Proteomes" id="UP000549394">
    <property type="component" value="Unassembled WGS sequence"/>
</dbReference>
<feature type="domain" description="AB hydrolase-1" evidence="2">
    <location>
        <begin position="477"/>
        <end position="578"/>
    </location>
</feature>
<dbReference type="PANTHER" id="PTHR43037">
    <property type="entry name" value="UNNAMED PRODUCT-RELATED"/>
    <property type="match status" value="1"/>
</dbReference>
<accession>A0A7I8W7N5</accession>
<evidence type="ECO:0000313" key="3">
    <source>
        <dbReference type="EMBL" id="CAD5122884.1"/>
    </source>
</evidence>
<evidence type="ECO:0000313" key="4">
    <source>
        <dbReference type="Proteomes" id="UP000549394"/>
    </source>
</evidence>
<evidence type="ECO:0000256" key="1">
    <source>
        <dbReference type="ARBA" id="ARBA00022729"/>
    </source>
</evidence>